<feature type="active site" description="O-isoaspartyl threonine intermediate" evidence="3">
    <location>
        <position position="71"/>
    </location>
</feature>
<dbReference type="SUPFAM" id="SSF53774">
    <property type="entry name" value="Glutaminase/Asparaginase"/>
    <property type="match status" value="1"/>
</dbReference>
<dbReference type="PRINTS" id="PR00139">
    <property type="entry name" value="ASNGLNASE"/>
</dbReference>
<evidence type="ECO:0000256" key="3">
    <source>
        <dbReference type="PIRSR" id="PIRSR001220-1"/>
    </source>
</evidence>
<evidence type="ECO:0000259" key="4">
    <source>
        <dbReference type="Pfam" id="PF00710"/>
    </source>
</evidence>
<accession>A0A1H9AG70</accession>
<evidence type="ECO:0000259" key="5">
    <source>
        <dbReference type="Pfam" id="PF17763"/>
    </source>
</evidence>
<sequence length="391" mass="42589">MNTEISFAACRAGKASQLPRHRLLRVLLLSAGPLLAGVATAQEIPRYAPPPPMPAANARLPTVVLMSMGGTIASRGAPRLNITNYGGKDYPRVDPQDWVNDLPEIRGIANIVLEDQRAPQERASSETHEDFARVARRLNELARDPKIDGIVVTHGTNTMAETAYYMNLVVKTDKPIVFVGSQRPWTGLSGDGPRNLYDAVRVAASPQSRGKGVLHAMNQFINPARDVNKSSAYRVQTFRGIDVGAIGFVDPDKVVFYREPVRRHTSGSEFAGNDYQSLPRVEVAYAYRDAPGYLIDAMVANGARGIVVEGTGAGSPTSDQTEAIKRAQAKGVVVVATARTEGGRVQDTPRRREARIVPGDNLVPEKARILLQLALTKTQDLGEVKRIFDEY</sequence>
<feature type="domain" description="Asparaginase/glutaminase C-terminal" evidence="5">
    <location>
        <begin position="280"/>
        <end position="388"/>
    </location>
</feature>
<dbReference type="STRING" id="489703.SAMN04488038_101395"/>
<dbReference type="Proteomes" id="UP000199233">
    <property type="component" value="Unassembled WGS sequence"/>
</dbReference>
<keyword evidence="7" id="KW-1185">Reference proteome</keyword>
<dbReference type="InterPro" id="IPR037152">
    <property type="entry name" value="L-asparaginase_N_sf"/>
</dbReference>
<evidence type="ECO:0000313" key="7">
    <source>
        <dbReference type="Proteomes" id="UP000199233"/>
    </source>
</evidence>
<dbReference type="InterPro" id="IPR036152">
    <property type="entry name" value="Asp/glu_Ase-like_sf"/>
</dbReference>
<dbReference type="PIRSF" id="PIRSF500176">
    <property type="entry name" value="L_ASNase"/>
    <property type="match status" value="1"/>
</dbReference>
<evidence type="ECO:0000256" key="1">
    <source>
        <dbReference type="ARBA" id="ARBA00010518"/>
    </source>
</evidence>
<dbReference type="Pfam" id="PF00710">
    <property type="entry name" value="Asparaginase"/>
    <property type="match status" value="1"/>
</dbReference>
<evidence type="ECO:0000313" key="6">
    <source>
        <dbReference type="EMBL" id="SEP75734.1"/>
    </source>
</evidence>
<dbReference type="GO" id="GO:0004067">
    <property type="term" value="F:asparaginase activity"/>
    <property type="evidence" value="ECO:0007669"/>
    <property type="project" value="UniProtKB-UniRule"/>
</dbReference>
<dbReference type="SMART" id="SM00870">
    <property type="entry name" value="Asparaginase"/>
    <property type="match status" value="1"/>
</dbReference>
<evidence type="ECO:0000256" key="2">
    <source>
        <dbReference type="ARBA" id="ARBA00022801"/>
    </source>
</evidence>
<feature type="domain" description="L-asparaginase N-terminal" evidence="4">
    <location>
        <begin position="63"/>
        <end position="261"/>
    </location>
</feature>
<dbReference type="InterPro" id="IPR004550">
    <property type="entry name" value="AsnASE_II"/>
</dbReference>
<dbReference type="PROSITE" id="PS51732">
    <property type="entry name" value="ASN_GLN_ASE_3"/>
    <property type="match status" value="1"/>
</dbReference>
<dbReference type="CDD" id="cd08964">
    <property type="entry name" value="L-asparaginase_II"/>
    <property type="match status" value="1"/>
</dbReference>
<dbReference type="FunFam" id="3.40.50.1170:FF:000001">
    <property type="entry name" value="L-asparaginase 2"/>
    <property type="match status" value="1"/>
</dbReference>
<dbReference type="Gene3D" id="3.40.50.40">
    <property type="match status" value="1"/>
</dbReference>
<comment type="similarity">
    <text evidence="1">Belongs to the asparaginase 1 family.</text>
</comment>
<dbReference type="PANTHER" id="PTHR11707">
    <property type="entry name" value="L-ASPARAGINASE"/>
    <property type="match status" value="1"/>
</dbReference>
<dbReference type="InterPro" id="IPR027473">
    <property type="entry name" value="L-asparaginase_C"/>
</dbReference>
<name>A0A1H9AG70_9GAMM</name>
<dbReference type="Pfam" id="PF17763">
    <property type="entry name" value="Asparaginase_C"/>
    <property type="match status" value="1"/>
</dbReference>
<dbReference type="InterPro" id="IPR027474">
    <property type="entry name" value="L-asparaginase_N"/>
</dbReference>
<proteinExistence type="inferred from homology"/>
<keyword evidence="2" id="KW-0378">Hydrolase</keyword>
<protein>
    <submittedName>
        <fullName evidence="6">Glutamin-(Asparagin-)ase</fullName>
    </submittedName>
</protein>
<dbReference type="PIRSF" id="PIRSF001220">
    <property type="entry name" value="L-ASNase_gatD"/>
    <property type="match status" value="1"/>
</dbReference>
<dbReference type="InterPro" id="IPR040919">
    <property type="entry name" value="Asparaginase_C"/>
</dbReference>
<dbReference type="RefSeq" id="WP_093281219.1">
    <property type="nucleotide sequence ID" value="NZ_FOFS01000001.1"/>
</dbReference>
<dbReference type="EMBL" id="FOFS01000001">
    <property type="protein sequence ID" value="SEP75734.1"/>
    <property type="molecule type" value="Genomic_DNA"/>
</dbReference>
<dbReference type="InterPro" id="IPR006034">
    <property type="entry name" value="Asparaginase/glutaminase-like"/>
</dbReference>
<dbReference type="PANTHER" id="PTHR11707:SF28">
    <property type="entry name" value="60 KDA LYSOPHOSPHOLIPASE"/>
    <property type="match status" value="1"/>
</dbReference>
<dbReference type="AlphaFoldDB" id="A0A1H9AG70"/>
<dbReference type="OrthoDB" id="9788068at2"/>
<dbReference type="Gene3D" id="3.40.50.1170">
    <property type="entry name" value="L-asparaginase, N-terminal domain"/>
    <property type="match status" value="1"/>
</dbReference>
<gene>
    <name evidence="6" type="ORF">SAMN04488038_101395</name>
</gene>
<reference evidence="6 7" key="1">
    <citation type="submission" date="2016-10" db="EMBL/GenBank/DDBJ databases">
        <authorList>
            <person name="de Groot N.N."/>
        </authorList>
    </citation>
    <scope>NUCLEOTIDE SEQUENCE [LARGE SCALE GENOMIC DNA]</scope>
    <source>
        <strain evidence="6 7">DSM 25927</strain>
    </source>
</reference>
<dbReference type="GO" id="GO:0006528">
    <property type="term" value="P:asparagine metabolic process"/>
    <property type="evidence" value="ECO:0007669"/>
    <property type="project" value="InterPro"/>
</dbReference>
<organism evidence="6 7">
    <name type="scientific">Solimonas aquatica</name>
    <dbReference type="NCBI Taxonomy" id="489703"/>
    <lineage>
        <taxon>Bacteria</taxon>
        <taxon>Pseudomonadati</taxon>
        <taxon>Pseudomonadota</taxon>
        <taxon>Gammaproteobacteria</taxon>
        <taxon>Nevskiales</taxon>
        <taxon>Nevskiaceae</taxon>
        <taxon>Solimonas</taxon>
    </lineage>
</organism>